<evidence type="ECO:0000259" key="2">
    <source>
        <dbReference type="Pfam" id="PF13358"/>
    </source>
</evidence>
<dbReference type="EMBL" id="JAJSOF020000013">
    <property type="protein sequence ID" value="KAJ4442604.1"/>
    <property type="molecule type" value="Genomic_DNA"/>
</dbReference>
<feature type="region of interest" description="Disordered" evidence="1">
    <location>
        <begin position="258"/>
        <end position="280"/>
    </location>
</feature>
<dbReference type="Proteomes" id="UP001148838">
    <property type="component" value="Unassembled WGS sequence"/>
</dbReference>
<comment type="caution">
    <text evidence="3">The sequence shown here is derived from an EMBL/GenBank/DDBJ whole genome shotgun (WGS) entry which is preliminary data.</text>
</comment>
<organism evidence="3 4">
    <name type="scientific">Periplaneta americana</name>
    <name type="common">American cockroach</name>
    <name type="synonym">Blatta americana</name>
    <dbReference type="NCBI Taxonomy" id="6978"/>
    <lineage>
        <taxon>Eukaryota</taxon>
        <taxon>Metazoa</taxon>
        <taxon>Ecdysozoa</taxon>
        <taxon>Arthropoda</taxon>
        <taxon>Hexapoda</taxon>
        <taxon>Insecta</taxon>
        <taxon>Pterygota</taxon>
        <taxon>Neoptera</taxon>
        <taxon>Polyneoptera</taxon>
        <taxon>Dictyoptera</taxon>
        <taxon>Blattodea</taxon>
        <taxon>Blattoidea</taxon>
        <taxon>Blattidae</taxon>
        <taxon>Blattinae</taxon>
        <taxon>Periplaneta</taxon>
    </lineage>
</organism>
<reference evidence="3 4" key="1">
    <citation type="journal article" date="2022" name="Allergy">
        <title>Genome assembly and annotation of Periplaneta americana reveal a comprehensive cockroach allergen profile.</title>
        <authorList>
            <person name="Wang L."/>
            <person name="Xiong Q."/>
            <person name="Saelim N."/>
            <person name="Wang L."/>
            <person name="Nong W."/>
            <person name="Wan A.T."/>
            <person name="Shi M."/>
            <person name="Liu X."/>
            <person name="Cao Q."/>
            <person name="Hui J.H.L."/>
            <person name="Sookrung N."/>
            <person name="Leung T.F."/>
            <person name="Tungtrongchitr A."/>
            <person name="Tsui S.K.W."/>
        </authorList>
    </citation>
    <scope>NUCLEOTIDE SEQUENCE [LARGE SCALE GENOMIC DNA]</scope>
    <source>
        <strain evidence="3">PWHHKU_190912</strain>
    </source>
</reference>
<dbReference type="Pfam" id="PF13358">
    <property type="entry name" value="DDE_3"/>
    <property type="match status" value="1"/>
</dbReference>
<name>A0ABQ8T7W7_PERAM</name>
<dbReference type="PANTHER" id="PTHR33939">
    <property type="entry name" value="PROTEIN CBG22215"/>
    <property type="match status" value="1"/>
</dbReference>
<dbReference type="Gene3D" id="3.30.420.10">
    <property type="entry name" value="Ribonuclease H-like superfamily/Ribonuclease H"/>
    <property type="match status" value="1"/>
</dbReference>
<dbReference type="InterPro" id="IPR038717">
    <property type="entry name" value="Tc1-like_DDE_dom"/>
</dbReference>
<feature type="domain" description="Tc1-like transposase DDE" evidence="2">
    <location>
        <begin position="66"/>
        <end position="197"/>
    </location>
</feature>
<feature type="compositionally biased region" description="Acidic residues" evidence="1">
    <location>
        <begin position="260"/>
        <end position="280"/>
    </location>
</feature>
<keyword evidence="4" id="KW-1185">Reference proteome</keyword>
<proteinExistence type="predicted"/>
<accession>A0ABQ8T7W7</accession>
<protein>
    <recommendedName>
        <fullName evidence="2">Tc1-like transposase DDE domain-containing protein</fullName>
    </recommendedName>
</protein>
<evidence type="ECO:0000256" key="1">
    <source>
        <dbReference type="SAM" id="MobiDB-lite"/>
    </source>
</evidence>
<dbReference type="InterPro" id="IPR036397">
    <property type="entry name" value="RNaseH_sf"/>
</dbReference>
<evidence type="ECO:0000313" key="4">
    <source>
        <dbReference type="Proteomes" id="UP001148838"/>
    </source>
</evidence>
<sequence>MKHQSKLQSLQETLLRDGIQSKKSWCDDSNNGLLSPVSKGQRLIIIHAGGEIGFVPNALLMWKSHQASGDYHHQMNQQNYEKWVQEKLIPNLPPNSVVIFDNASYHNVILNKAPTSNTPKEEMKNWLDKEGIPYDAKMLKPTLYELIKIAKPRTVTYSVDKIFINAGHTPLRLPPYSPELNPIETIWSIVKGWVASRNTTFTLSGVQQLCEEKFSSMTANDWVPICNRVKRIEDEYMEREVHFDNIVDPIIINLGGVSDDGSEDSSSSDEMEDVQLENTD</sequence>
<dbReference type="PANTHER" id="PTHR33939:SF1">
    <property type="entry name" value="DUF4371 DOMAIN-CONTAINING PROTEIN"/>
    <property type="match status" value="1"/>
</dbReference>
<gene>
    <name evidence="3" type="ORF">ANN_04193</name>
</gene>
<evidence type="ECO:0000313" key="3">
    <source>
        <dbReference type="EMBL" id="KAJ4442604.1"/>
    </source>
</evidence>